<organism evidence="1 2">
    <name type="scientific">Serpentinimonas raichei</name>
    <dbReference type="NCBI Taxonomy" id="1458425"/>
    <lineage>
        <taxon>Bacteria</taxon>
        <taxon>Pseudomonadati</taxon>
        <taxon>Pseudomonadota</taxon>
        <taxon>Betaproteobacteria</taxon>
        <taxon>Burkholderiales</taxon>
        <taxon>Comamonadaceae</taxon>
        <taxon>Serpentinimonas</taxon>
    </lineage>
</organism>
<keyword evidence="2" id="KW-1185">Reference proteome</keyword>
<gene>
    <name evidence="1" type="ORF">SRAA_1465</name>
</gene>
<dbReference type="KEGG" id="cbaa:SRAA_1465"/>
<proteinExistence type="predicted"/>
<name>A0A060NQZ6_9BURK</name>
<dbReference type="GO" id="GO:0016874">
    <property type="term" value="F:ligase activity"/>
    <property type="evidence" value="ECO:0007669"/>
    <property type="project" value="UniProtKB-KW"/>
</dbReference>
<dbReference type="HOGENOM" id="CLU_2245339_0_0_4"/>
<keyword evidence="1" id="KW-0436">Ligase</keyword>
<dbReference type="EMBL" id="AP014568">
    <property type="protein sequence ID" value="BAO81319.1"/>
    <property type="molecule type" value="Genomic_DNA"/>
</dbReference>
<protein>
    <submittedName>
        <fullName evidence="1">UDP-N-acetylmuramoylalanine-D-glutamate ligase</fullName>
    </submittedName>
</protein>
<dbReference type="STRING" id="1458425.SRAA_1465"/>
<evidence type="ECO:0000313" key="1">
    <source>
        <dbReference type="EMBL" id="BAO81319.1"/>
    </source>
</evidence>
<sequence>MGCKQALTKSLAQALEGKLGDLRRFWLHQYSGLGHVCGALDEIVQKGYGHGLVDLSAGRALRTDGPELDFGFGFGFGDVEGYPCHPSRVESFGGRCLAATSRAI</sequence>
<accession>A0A060NQZ6</accession>
<dbReference type="Proteomes" id="UP000067461">
    <property type="component" value="Chromosome"/>
</dbReference>
<reference evidence="1 2" key="1">
    <citation type="journal article" date="2014" name="Nat. Commun.">
        <title>Physiological and genomic features of highly alkaliphilic hydrogen-utilizing Betaproteobacteria from a continental serpentinizing site.</title>
        <authorList>
            <person name="Suzuki S."/>
            <person name="Kuenen J.G."/>
            <person name="Schipper K."/>
            <person name="van der Velde S."/>
            <person name="Ishii S."/>
            <person name="Wu A."/>
            <person name="Sorokin D.Y."/>
            <person name="Tenney A."/>
            <person name="Meng X.Y."/>
            <person name="Morrill P.L."/>
            <person name="Kamagata Y."/>
            <person name="Muyzer G."/>
            <person name="Nealson K.H."/>
        </authorList>
    </citation>
    <scope>NUCLEOTIDE SEQUENCE [LARGE SCALE GENOMIC DNA]</scope>
    <source>
        <strain evidence="1 2">A1</strain>
    </source>
</reference>
<dbReference type="AlphaFoldDB" id="A0A060NQZ6"/>
<evidence type="ECO:0000313" key="2">
    <source>
        <dbReference type="Proteomes" id="UP000067461"/>
    </source>
</evidence>